<evidence type="ECO:0000313" key="11">
    <source>
        <dbReference type="Proteomes" id="UP001596417"/>
    </source>
</evidence>
<reference evidence="9" key="1">
    <citation type="journal article" date="2014" name="Int. J. Syst. Evol. Microbiol.">
        <title>Complete genome sequence of Corynebacterium casei LMG S-19264T (=DSM 44701T), isolated from a smear-ripened cheese.</title>
        <authorList>
            <consortium name="US DOE Joint Genome Institute (JGI-PGF)"/>
            <person name="Walter F."/>
            <person name="Albersmeier A."/>
            <person name="Kalinowski J."/>
            <person name="Ruckert C."/>
        </authorList>
    </citation>
    <scope>NUCLEOTIDE SEQUENCE [LARGE SCALE GENOMIC DNA]</scope>
    <source>
        <strain evidence="9">NBRC 107106</strain>
    </source>
</reference>
<dbReference type="InterPro" id="IPR036249">
    <property type="entry name" value="Thioredoxin-like_sf"/>
</dbReference>
<keyword evidence="6" id="KW-1015">Disulfide bond</keyword>
<evidence type="ECO:0000256" key="3">
    <source>
        <dbReference type="ARBA" id="ARBA00022729"/>
    </source>
</evidence>
<protein>
    <submittedName>
        <fullName evidence="9">DsbA family protein</fullName>
    </submittedName>
</protein>
<evidence type="ECO:0000313" key="10">
    <source>
        <dbReference type="EMBL" id="MFC7193287.1"/>
    </source>
</evidence>
<dbReference type="AlphaFoldDB" id="A0ABD5YXM6"/>
<keyword evidence="11" id="KW-1185">Reference proteome</keyword>
<comment type="similarity">
    <text evidence="2">Belongs to the glutaredoxin family.</text>
</comment>
<comment type="similarity">
    <text evidence="1">Belongs to the thioredoxin family. DsbA subfamily.</text>
</comment>
<dbReference type="PANTHER" id="PTHR13887:SF14">
    <property type="entry name" value="DISULFIDE BOND FORMATION PROTEIN D"/>
    <property type="match status" value="1"/>
</dbReference>
<accession>A0ABD5YXM6</accession>
<keyword evidence="3" id="KW-0732">Signal</keyword>
<feature type="domain" description="Thioredoxin-like fold" evidence="8">
    <location>
        <begin position="15"/>
        <end position="184"/>
    </location>
</feature>
<keyword evidence="5" id="KW-0560">Oxidoreductase</keyword>
<evidence type="ECO:0000313" key="9">
    <source>
        <dbReference type="EMBL" id="MFC7193152.1"/>
    </source>
</evidence>
<comment type="caution">
    <text evidence="9">The sequence shown here is derived from an EMBL/GenBank/DDBJ whole genome shotgun (WGS) entry which is preliminary data.</text>
</comment>
<name>A0ABD5YXM6_9EURY</name>
<dbReference type="SUPFAM" id="SSF52833">
    <property type="entry name" value="Thioredoxin-like"/>
    <property type="match status" value="1"/>
</dbReference>
<dbReference type="Gene3D" id="3.40.30.10">
    <property type="entry name" value="Glutaredoxin"/>
    <property type="match status" value="1"/>
</dbReference>
<keyword evidence="4" id="KW-0813">Transport</keyword>
<evidence type="ECO:0000256" key="6">
    <source>
        <dbReference type="ARBA" id="ARBA00023157"/>
    </source>
</evidence>
<dbReference type="EMBL" id="JBHTAX010000007">
    <property type="protein sequence ID" value="MFC7193152.1"/>
    <property type="molecule type" value="Genomic_DNA"/>
</dbReference>
<dbReference type="GO" id="GO:0016491">
    <property type="term" value="F:oxidoreductase activity"/>
    <property type="evidence" value="ECO:0007669"/>
    <property type="project" value="UniProtKB-KW"/>
</dbReference>
<keyword evidence="7" id="KW-0676">Redox-active center</keyword>
<dbReference type="EMBL" id="JBHTAX010000007">
    <property type="protein sequence ID" value="MFC7193287.1"/>
    <property type="molecule type" value="Genomic_DNA"/>
</dbReference>
<evidence type="ECO:0000256" key="4">
    <source>
        <dbReference type="ARBA" id="ARBA00022982"/>
    </source>
</evidence>
<dbReference type="RefSeq" id="WP_390206989.1">
    <property type="nucleotide sequence ID" value="NZ_JBHSZC010000006.1"/>
</dbReference>
<reference evidence="11" key="2">
    <citation type="journal article" date="2019" name="Int. J. Syst. Evol. Microbiol.">
        <title>The Global Catalogue of Microorganisms (GCM) 10K type strain sequencing project: providing services to taxonomists for standard genome sequencing and annotation.</title>
        <authorList>
            <consortium name="The Broad Institute Genomics Platform"/>
            <consortium name="The Broad Institute Genome Sequencing Center for Infectious Disease"/>
            <person name="Wu L."/>
            <person name="Ma J."/>
        </authorList>
    </citation>
    <scope>NUCLEOTIDE SEQUENCE [LARGE SCALE GENOMIC DNA]</scope>
    <source>
        <strain evidence="11">RDMS1</strain>
    </source>
</reference>
<keyword evidence="4" id="KW-0249">Electron transport</keyword>
<dbReference type="InterPro" id="IPR012336">
    <property type="entry name" value="Thioredoxin-like_fold"/>
</dbReference>
<dbReference type="Pfam" id="PF13462">
    <property type="entry name" value="Thioredoxin_4"/>
    <property type="match status" value="1"/>
</dbReference>
<evidence type="ECO:0000256" key="2">
    <source>
        <dbReference type="ARBA" id="ARBA00007787"/>
    </source>
</evidence>
<gene>
    <name evidence="9" type="ORF">ACFQL7_27475</name>
    <name evidence="10" type="ORF">ACFQL7_28195</name>
</gene>
<proteinExistence type="inferred from homology"/>
<dbReference type="PANTHER" id="PTHR13887">
    <property type="entry name" value="GLUTATHIONE S-TRANSFERASE KAPPA"/>
    <property type="match status" value="1"/>
</dbReference>
<sequence>MSAAGKTKYGIELDGSPVMGKNTKPPVDIYYWTDYQCSFCRQFELGKYGALSKLIRNEVSKGTARIVFLQYPNYGDHSWTAGVMAKCIWRLVKNTNTDTFWKWHHSVFKHQKLDGGEWSSRKSLLGYARTIKGINARAVDQCMRKNRKQFEADITQERKRGKKEGFSNTPGFVLYHTNSDRHVKLAGAQPYTTFQTQIQSFLNQ</sequence>
<evidence type="ECO:0000256" key="7">
    <source>
        <dbReference type="ARBA" id="ARBA00023284"/>
    </source>
</evidence>
<reference evidence="9" key="3">
    <citation type="submission" date="2024-09" db="EMBL/GenBank/DDBJ databases">
        <authorList>
            <person name="Sun Q."/>
        </authorList>
    </citation>
    <scope>NUCLEOTIDE SEQUENCE</scope>
    <source>
        <strain evidence="9">NBRC 107106</strain>
    </source>
</reference>
<dbReference type="Proteomes" id="UP001596417">
    <property type="component" value="Unassembled WGS sequence"/>
</dbReference>
<evidence type="ECO:0000259" key="8">
    <source>
        <dbReference type="Pfam" id="PF13462"/>
    </source>
</evidence>
<evidence type="ECO:0000256" key="5">
    <source>
        <dbReference type="ARBA" id="ARBA00023002"/>
    </source>
</evidence>
<evidence type="ECO:0000256" key="1">
    <source>
        <dbReference type="ARBA" id="ARBA00005791"/>
    </source>
</evidence>
<organism evidence="9 11">
    <name type="scientific">Halocatena marina</name>
    <dbReference type="NCBI Taxonomy" id="2934937"/>
    <lineage>
        <taxon>Archaea</taxon>
        <taxon>Methanobacteriati</taxon>
        <taxon>Methanobacteriota</taxon>
        <taxon>Stenosarchaea group</taxon>
        <taxon>Halobacteria</taxon>
        <taxon>Halobacteriales</taxon>
        <taxon>Natronomonadaceae</taxon>
        <taxon>Halocatena</taxon>
    </lineage>
</organism>